<sequence>MASHPPMYVVEARITSFNPSMPTQPTATKSRGKKAKAPPPPPDAWPHPSTFKANPSTLAQAGFFYPDRNDPNASGIVDEVECFMCGHTLGGWEEQDDPHYEHAKRVKQTKCTWALAVCSIQSERVGKDTWRFMSSDRLPTARALEKARRGTFGTYWPHDQAGSKHGITSKKVAEAGFVFTPTSTSPDMATCPYCQTAFADWEMDDVPLALHQKKRPDCPVFTGKVHDPNETMDGPDEVDFLTPVAQATASRKASTQKGSSRKTSSAVLNQSQRTAATVSRQPTAEPGTSAKGKRLTRAASTAKPNAIDEASEHEAESEVIPQAPPKPTKKSTRGKSSVAPNANPLAKSTRSKKVAVVPAAPQHHPLK</sequence>
<dbReference type="Pfam" id="PF00653">
    <property type="entry name" value="BIR"/>
    <property type="match status" value="2"/>
</dbReference>
<dbReference type="SMART" id="SM00238">
    <property type="entry name" value="BIR"/>
    <property type="match status" value="2"/>
</dbReference>
<dbReference type="SUPFAM" id="SSF57924">
    <property type="entry name" value="Inhibitor of apoptosis (IAP) repeat"/>
    <property type="match status" value="2"/>
</dbReference>
<dbReference type="GO" id="GO:0005634">
    <property type="term" value="C:nucleus"/>
    <property type="evidence" value="ECO:0007669"/>
    <property type="project" value="TreeGrafter"/>
</dbReference>
<dbReference type="STRING" id="1051891.A0A0C3QSJ0"/>
<dbReference type="PROSITE" id="PS50143">
    <property type="entry name" value="BIR_REPEAT_2"/>
    <property type="match status" value="2"/>
</dbReference>
<evidence type="ECO:0008006" key="4">
    <source>
        <dbReference type="Google" id="ProtNLM"/>
    </source>
</evidence>
<dbReference type="GO" id="GO:0005737">
    <property type="term" value="C:cytoplasm"/>
    <property type="evidence" value="ECO:0007669"/>
    <property type="project" value="TreeGrafter"/>
</dbReference>
<dbReference type="OrthoDB" id="2196114at2759"/>
<accession>A0A0C3QSJ0</accession>
<keyword evidence="3" id="KW-1185">Reference proteome</keyword>
<dbReference type="Proteomes" id="UP000054248">
    <property type="component" value="Unassembled WGS sequence"/>
</dbReference>
<feature type="compositionally biased region" description="Polar residues" evidence="1">
    <location>
        <begin position="245"/>
        <end position="282"/>
    </location>
</feature>
<reference evidence="2 3" key="1">
    <citation type="submission" date="2014-04" db="EMBL/GenBank/DDBJ databases">
        <authorList>
            <consortium name="DOE Joint Genome Institute"/>
            <person name="Kuo A."/>
            <person name="Girlanda M."/>
            <person name="Perotto S."/>
            <person name="Kohler A."/>
            <person name="Nagy L.G."/>
            <person name="Floudas D."/>
            <person name="Copeland A."/>
            <person name="Barry K.W."/>
            <person name="Cichocki N."/>
            <person name="Veneault-Fourrey C."/>
            <person name="LaButti K."/>
            <person name="Lindquist E.A."/>
            <person name="Lipzen A."/>
            <person name="Lundell T."/>
            <person name="Morin E."/>
            <person name="Murat C."/>
            <person name="Sun H."/>
            <person name="Tunlid A."/>
            <person name="Henrissat B."/>
            <person name="Grigoriev I.V."/>
            <person name="Hibbett D.S."/>
            <person name="Martin F."/>
            <person name="Nordberg H.P."/>
            <person name="Cantor M.N."/>
            <person name="Hua S.X."/>
        </authorList>
    </citation>
    <scope>NUCLEOTIDE SEQUENCE [LARGE SCALE GENOMIC DNA]</scope>
    <source>
        <strain evidence="2 3">MUT 4182</strain>
    </source>
</reference>
<feature type="compositionally biased region" description="Polar residues" evidence="1">
    <location>
        <begin position="15"/>
        <end position="29"/>
    </location>
</feature>
<evidence type="ECO:0000313" key="3">
    <source>
        <dbReference type="Proteomes" id="UP000054248"/>
    </source>
</evidence>
<name>A0A0C3QSJ0_9AGAM</name>
<dbReference type="InterPro" id="IPR050784">
    <property type="entry name" value="IAP"/>
</dbReference>
<dbReference type="GO" id="GO:0051726">
    <property type="term" value="P:regulation of cell cycle"/>
    <property type="evidence" value="ECO:0007669"/>
    <property type="project" value="TreeGrafter"/>
</dbReference>
<organism evidence="2 3">
    <name type="scientific">Tulasnella calospora MUT 4182</name>
    <dbReference type="NCBI Taxonomy" id="1051891"/>
    <lineage>
        <taxon>Eukaryota</taxon>
        <taxon>Fungi</taxon>
        <taxon>Dikarya</taxon>
        <taxon>Basidiomycota</taxon>
        <taxon>Agaricomycotina</taxon>
        <taxon>Agaricomycetes</taxon>
        <taxon>Cantharellales</taxon>
        <taxon>Tulasnellaceae</taxon>
        <taxon>Tulasnella</taxon>
    </lineage>
</organism>
<dbReference type="EMBL" id="KN822959">
    <property type="protein sequence ID" value="KIO31931.1"/>
    <property type="molecule type" value="Genomic_DNA"/>
</dbReference>
<dbReference type="PANTHER" id="PTHR10044:SF139">
    <property type="entry name" value="DEATH-ASSOCIATED INHIBITOR OF APOPTOSIS 2"/>
    <property type="match status" value="1"/>
</dbReference>
<dbReference type="PANTHER" id="PTHR10044">
    <property type="entry name" value="INHIBITOR OF APOPTOSIS"/>
    <property type="match status" value="1"/>
</dbReference>
<dbReference type="Gene3D" id="1.10.1170.10">
    <property type="entry name" value="Inhibitor Of Apoptosis Protein (2mihbC-IAP-1), Chain A"/>
    <property type="match status" value="2"/>
</dbReference>
<reference evidence="3" key="2">
    <citation type="submission" date="2015-01" db="EMBL/GenBank/DDBJ databases">
        <title>Evolutionary Origins and Diversification of the Mycorrhizal Mutualists.</title>
        <authorList>
            <consortium name="DOE Joint Genome Institute"/>
            <consortium name="Mycorrhizal Genomics Consortium"/>
            <person name="Kohler A."/>
            <person name="Kuo A."/>
            <person name="Nagy L.G."/>
            <person name="Floudas D."/>
            <person name="Copeland A."/>
            <person name="Barry K.W."/>
            <person name="Cichocki N."/>
            <person name="Veneault-Fourrey C."/>
            <person name="LaButti K."/>
            <person name="Lindquist E.A."/>
            <person name="Lipzen A."/>
            <person name="Lundell T."/>
            <person name="Morin E."/>
            <person name="Murat C."/>
            <person name="Riley R."/>
            <person name="Ohm R."/>
            <person name="Sun H."/>
            <person name="Tunlid A."/>
            <person name="Henrissat B."/>
            <person name="Grigoriev I.V."/>
            <person name="Hibbett D.S."/>
            <person name="Martin F."/>
        </authorList>
    </citation>
    <scope>NUCLEOTIDE SEQUENCE [LARGE SCALE GENOMIC DNA]</scope>
    <source>
        <strain evidence="3">MUT 4182</strain>
    </source>
</reference>
<proteinExistence type="predicted"/>
<feature type="region of interest" description="Disordered" evidence="1">
    <location>
        <begin position="217"/>
        <end position="367"/>
    </location>
</feature>
<evidence type="ECO:0000313" key="2">
    <source>
        <dbReference type="EMBL" id="KIO31931.1"/>
    </source>
</evidence>
<evidence type="ECO:0000256" key="1">
    <source>
        <dbReference type="SAM" id="MobiDB-lite"/>
    </source>
</evidence>
<feature type="region of interest" description="Disordered" evidence="1">
    <location>
        <begin position="13"/>
        <end position="52"/>
    </location>
</feature>
<gene>
    <name evidence="2" type="ORF">M407DRAFT_19189</name>
</gene>
<dbReference type="AlphaFoldDB" id="A0A0C3QSJ0"/>
<dbReference type="InterPro" id="IPR001370">
    <property type="entry name" value="BIR_rpt"/>
</dbReference>
<dbReference type="HOGENOM" id="CLU_064364_0_0_1"/>
<protein>
    <recommendedName>
        <fullName evidence="4">BIR-domain-containing protein</fullName>
    </recommendedName>
</protein>